<organism evidence="2 3">
    <name type="scientific">Petrolisthes manimaculis</name>
    <dbReference type="NCBI Taxonomy" id="1843537"/>
    <lineage>
        <taxon>Eukaryota</taxon>
        <taxon>Metazoa</taxon>
        <taxon>Ecdysozoa</taxon>
        <taxon>Arthropoda</taxon>
        <taxon>Crustacea</taxon>
        <taxon>Multicrustacea</taxon>
        <taxon>Malacostraca</taxon>
        <taxon>Eumalacostraca</taxon>
        <taxon>Eucarida</taxon>
        <taxon>Decapoda</taxon>
        <taxon>Pleocyemata</taxon>
        <taxon>Anomura</taxon>
        <taxon>Galatheoidea</taxon>
        <taxon>Porcellanidae</taxon>
        <taxon>Petrolisthes</taxon>
    </lineage>
</organism>
<evidence type="ECO:0000313" key="2">
    <source>
        <dbReference type="EMBL" id="KAK4301589.1"/>
    </source>
</evidence>
<feature type="compositionally biased region" description="Polar residues" evidence="1">
    <location>
        <begin position="1"/>
        <end position="15"/>
    </location>
</feature>
<gene>
    <name evidence="2" type="ORF">Pmani_026367</name>
</gene>
<evidence type="ECO:0000256" key="1">
    <source>
        <dbReference type="SAM" id="MobiDB-lite"/>
    </source>
</evidence>
<dbReference type="EMBL" id="JAWZYT010002861">
    <property type="protein sequence ID" value="KAK4301589.1"/>
    <property type="molecule type" value="Genomic_DNA"/>
</dbReference>
<name>A0AAE1P639_9EUCA</name>
<feature type="region of interest" description="Disordered" evidence="1">
    <location>
        <begin position="1"/>
        <end position="24"/>
    </location>
</feature>
<proteinExistence type="predicted"/>
<accession>A0AAE1P639</accession>
<comment type="caution">
    <text evidence="2">The sequence shown here is derived from an EMBL/GenBank/DDBJ whole genome shotgun (WGS) entry which is preliminary data.</text>
</comment>
<evidence type="ECO:0000313" key="3">
    <source>
        <dbReference type="Proteomes" id="UP001292094"/>
    </source>
</evidence>
<dbReference type="Proteomes" id="UP001292094">
    <property type="component" value="Unassembled WGS sequence"/>
</dbReference>
<reference evidence="2" key="1">
    <citation type="submission" date="2023-11" db="EMBL/GenBank/DDBJ databases">
        <title>Genome assemblies of two species of porcelain crab, Petrolisthes cinctipes and Petrolisthes manimaculis (Anomura: Porcellanidae).</title>
        <authorList>
            <person name="Angst P."/>
        </authorList>
    </citation>
    <scope>NUCLEOTIDE SEQUENCE</scope>
    <source>
        <strain evidence="2">PB745_02</strain>
        <tissue evidence="2">Gill</tissue>
    </source>
</reference>
<sequence>MNMNFEASPPHNSTHSSHDVPLCTDFDPRVPSDLRANWSVEIDTANDVINEGGTYFSEDGHTGQSWQLNHYLDATTSSVSELSLKS</sequence>
<protein>
    <submittedName>
        <fullName evidence="2">Uncharacterized protein</fullName>
    </submittedName>
</protein>
<keyword evidence="3" id="KW-1185">Reference proteome</keyword>
<dbReference type="AlphaFoldDB" id="A0AAE1P639"/>